<evidence type="ECO:0000259" key="4">
    <source>
        <dbReference type="Pfam" id="PF18052"/>
    </source>
</evidence>
<dbReference type="CDD" id="cd14798">
    <property type="entry name" value="RX-CC_like"/>
    <property type="match status" value="1"/>
</dbReference>
<accession>A0A2P5C454</accession>
<keyword evidence="6" id="KW-1185">Reference proteome</keyword>
<name>A0A2P5C454_PARAD</name>
<dbReference type="InterPro" id="IPR038005">
    <property type="entry name" value="RX-like_CC"/>
</dbReference>
<keyword evidence="1" id="KW-0677">Repeat</keyword>
<evidence type="ECO:0000256" key="2">
    <source>
        <dbReference type="ARBA" id="ARBA00022741"/>
    </source>
</evidence>
<evidence type="ECO:0000256" key="1">
    <source>
        <dbReference type="ARBA" id="ARBA00022737"/>
    </source>
</evidence>
<reference evidence="6" key="1">
    <citation type="submission" date="2016-06" db="EMBL/GenBank/DDBJ databases">
        <title>Parallel loss of symbiosis genes in relatives of nitrogen-fixing non-legume Parasponia.</title>
        <authorList>
            <person name="Van Velzen R."/>
            <person name="Holmer R."/>
            <person name="Bu F."/>
            <person name="Rutten L."/>
            <person name="Van Zeijl A."/>
            <person name="Liu W."/>
            <person name="Santuari L."/>
            <person name="Cao Q."/>
            <person name="Sharma T."/>
            <person name="Shen D."/>
            <person name="Roswanjaya Y."/>
            <person name="Wardhani T."/>
            <person name="Kalhor M.S."/>
            <person name="Jansen J."/>
            <person name="Van den Hoogen J."/>
            <person name="Gungor B."/>
            <person name="Hartog M."/>
            <person name="Hontelez J."/>
            <person name="Verver J."/>
            <person name="Yang W.-C."/>
            <person name="Schijlen E."/>
            <person name="Repin R."/>
            <person name="Schilthuizen M."/>
            <person name="Schranz E."/>
            <person name="Heidstra R."/>
            <person name="Miyata K."/>
            <person name="Fedorova E."/>
            <person name="Kohlen W."/>
            <person name="Bisseling T."/>
            <person name="Smit S."/>
            <person name="Geurts R."/>
        </authorList>
    </citation>
    <scope>NUCLEOTIDE SEQUENCE [LARGE SCALE GENOMIC DNA]</scope>
    <source>
        <strain evidence="6">cv. WU1-14</strain>
    </source>
</reference>
<feature type="domain" description="Disease resistance N-terminal" evidence="4">
    <location>
        <begin position="15"/>
        <end position="88"/>
    </location>
</feature>
<dbReference type="EMBL" id="JXTB01000178">
    <property type="protein sequence ID" value="PON55827.1"/>
    <property type="molecule type" value="Genomic_DNA"/>
</dbReference>
<gene>
    <name evidence="5" type="ORF">PanWU01x14_185050</name>
</gene>
<dbReference type="OrthoDB" id="4325201at2759"/>
<comment type="caution">
    <text evidence="5">The sequence shown here is derived from an EMBL/GenBank/DDBJ whole genome shotgun (WGS) entry which is preliminary data.</text>
</comment>
<dbReference type="Proteomes" id="UP000237105">
    <property type="component" value="Unassembled WGS sequence"/>
</dbReference>
<evidence type="ECO:0000313" key="5">
    <source>
        <dbReference type="EMBL" id="PON55827.1"/>
    </source>
</evidence>
<dbReference type="InterPro" id="IPR041118">
    <property type="entry name" value="Rx_N"/>
</dbReference>
<organism evidence="5 6">
    <name type="scientific">Parasponia andersonii</name>
    <name type="common">Sponia andersonii</name>
    <dbReference type="NCBI Taxonomy" id="3476"/>
    <lineage>
        <taxon>Eukaryota</taxon>
        <taxon>Viridiplantae</taxon>
        <taxon>Streptophyta</taxon>
        <taxon>Embryophyta</taxon>
        <taxon>Tracheophyta</taxon>
        <taxon>Spermatophyta</taxon>
        <taxon>Magnoliopsida</taxon>
        <taxon>eudicotyledons</taxon>
        <taxon>Gunneridae</taxon>
        <taxon>Pentapetalae</taxon>
        <taxon>rosids</taxon>
        <taxon>fabids</taxon>
        <taxon>Rosales</taxon>
        <taxon>Cannabaceae</taxon>
        <taxon>Parasponia</taxon>
    </lineage>
</organism>
<keyword evidence="3" id="KW-0611">Plant defense</keyword>
<evidence type="ECO:0000313" key="6">
    <source>
        <dbReference type="Proteomes" id="UP000237105"/>
    </source>
</evidence>
<dbReference type="PANTHER" id="PTHR19338">
    <property type="entry name" value="TRANSLOCASE OF INNER MITOCHONDRIAL MEMBRANE 13 HOMOLOG"/>
    <property type="match status" value="1"/>
</dbReference>
<evidence type="ECO:0000256" key="3">
    <source>
        <dbReference type="ARBA" id="ARBA00022821"/>
    </source>
</evidence>
<dbReference type="AlphaFoldDB" id="A0A2P5C454"/>
<dbReference type="PANTHER" id="PTHR19338:SF32">
    <property type="entry name" value="OS06G0287500 PROTEIN"/>
    <property type="match status" value="1"/>
</dbReference>
<dbReference type="Pfam" id="PF18052">
    <property type="entry name" value="Rx_N"/>
    <property type="match status" value="1"/>
</dbReference>
<keyword evidence="2" id="KW-0547">Nucleotide-binding</keyword>
<proteinExistence type="predicted"/>
<dbReference type="Gene3D" id="1.20.5.4130">
    <property type="match status" value="1"/>
</dbReference>
<dbReference type="GO" id="GO:0000166">
    <property type="term" value="F:nucleotide binding"/>
    <property type="evidence" value="ECO:0007669"/>
    <property type="project" value="UniProtKB-KW"/>
</dbReference>
<sequence length="195" mass="21607">MGLVGQSAASTCLTIDKLVSLLTGGERLVKGVRSRRDELVHLRTLLEDADARYGSEESLKVWLIQMKEVAELIEDVIDEHILKVSQQRGFISFLGKAGRLIGTLNIRRNLASNIQNIKAFLPDIKTRGQRYNLVEHGSSSGTTVVERYHPQFVSPALEGCVVGLDSAVNELTQNDINCLSFSSDRISFFSDDIED</sequence>
<protein>
    <recommendedName>
        <fullName evidence="4">Disease resistance N-terminal domain-containing protein</fullName>
    </recommendedName>
</protein>
<dbReference type="GO" id="GO:0006952">
    <property type="term" value="P:defense response"/>
    <property type="evidence" value="ECO:0007669"/>
    <property type="project" value="UniProtKB-KW"/>
</dbReference>